<evidence type="ECO:0000256" key="1">
    <source>
        <dbReference type="SAM" id="MobiDB-lite"/>
    </source>
</evidence>
<evidence type="ECO:0000256" key="2">
    <source>
        <dbReference type="SAM" id="SignalP"/>
    </source>
</evidence>
<dbReference type="InterPro" id="IPR036409">
    <property type="entry name" value="Aldolase_II/adducin_N_sf"/>
</dbReference>
<feature type="domain" description="Class II aldolase/adducin N-terminal" evidence="3">
    <location>
        <begin position="239"/>
        <end position="427"/>
    </location>
</feature>
<gene>
    <name evidence="4" type="ORF">Cvel_22590</name>
</gene>
<feature type="signal peptide" evidence="2">
    <location>
        <begin position="1"/>
        <end position="22"/>
    </location>
</feature>
<dbReference type="PANTHER" id="PTHR10672">
    <property type="entry name" value="ADDUCIN"/>
    <property type="match status" value="1"/>
</dbReference>
<evidence type="ECO:0000313" key="4">
    <source>
        <dbReference type="EMBL" id="CEM31486.1"/>
    </source>
</evidence>
<dbReference type="GO" id="GO:0005856">
    <property type="term" value="C:cytoskeleton"/>
    <property type="evidence" value="ECO:0007669"/>
    <property type="project" value="TreeGrafter"/>
</dbReference>
<dbReference type="GO" id="GO:0051015">
    <property type="term" value="F:actin filament binding"/>
    <property type="evidence" value="ECO:0007669"/>
    <property type="project" value="TreeGrafter"/>
</dbReference>
<name>A0A0G4GMS1_9ALVE</name>
<evidence type="ECO:0000259" key="3">
    <source>
        <dbReference type="SMART" id="SM01007"/>
    </source>
</evidence>
<dbReference type="EMBL" id="CDMZ01001363">
    <property type="protein sequence ID" value="CEM31486.1"/>
    <property type="molecule type" value="Genomic_DNA"/>
</dbReference>
<dbReference type="AlphaFoldDB" id="A0A0G4GMS1"/>
<proteinExistence type="predicted"/>
<dbReference type="SMART" id="SM01007">
    <property type="entry name" value="Aldolase_II"/>
    <property type="match status" value="1"/>
</dbReference>
<dbReference type="InterPro" id="IPR051017">
    <property type="entry name" value="Aldolase-II_Adducin_sf"/>
</dbReference>
<dbReference type="Pfam" id="PF00596">
    <property type="entry name" value="Aldolase_II"/>
    <property type="match status" value="2"/>
</dbReference>
<dbReference type="PANTHER" id="PTHR10672:SF3">
    <property type="entry name" value="PROTEIN HU-LI TAI SHAO"/>
    <property type="match status" value="1"/>
</dbReference>
<dbReference type="SUPFAM" id="SSF53639">
    <property type="entry name" value="AraD/HMP-PK domain-like"/>
    <property type="match status" value="2"/>
</dbReference>
<organism evidence="4">
    <name type="scientific">Chromera velia CCMP2878</name>
    <dbReference type="NCBI Taxonomy" id="1169474"/>
    <lineage>
        <taxon>Eukaryota</taxon>
        <taxon>Sar</taxon>
        <taxon>Alveolata</taxon>
        <taxon>Colpodellida</taxon>
        <taxon>Chromeraceae</taxon>
        <taxon>Chromera</taxon>
    </lineage>
</organism>
<dbReference type="VEuPathDB" id="CryptoDB:Cvel_22590"/>
<protein>
    <recommendedName>
        <fullName evidence="3">Class II aldolase/adducin N-terminal domain-containing protein</fullName>
    </recommendedName>
</protein>
<reference evidence="4" key="1">
    <citation type="submission" date="2014-11" db="EMBL/GenBank/DDBJ databases">
        <authorList>
            <person name="Otto D Thomas"/>
            <person name="Naeem Raeece"/>
        </authorList>
    </citation>
    <scope>NUCLEOTIDE SEQUENCE</scope>
</reference>
<accession>A0A0G4GMS1</accession>
<sequence length="481" mass="53209">MGTFGVFFFLFSLLPCLSSSQANPPETCDAAIGDACMERQQRRQEKDRDGDDIPTPVPISANQVYKNPRPVELKGVDSNPYKGKISDAEWKARVELAAIGRLLYVYGFGSDLAAQCIMSRAPDGDGILMNEWGFFFEETTASSIVKVDWEDNLVDLETGERSPARADVVNMGCVPVATSILKARPDVNVVLHIHPIDVMAVASLEANQVYKNPRPVELKGVDSNPYKGKISDAEWKARVELAAIGRLLYVYGFGSDLAAQCIMSRAPDGDGILMNEWGFFFEETTASSIVKVDWEDNLVDLETGERSPARADVVNMGCVPVATSILKARPDVNVVLHIHPIDVMAVASLEEDLQPYSQAAMMFHGQLSRYKYDFAYGDSFEAHLAEGFANGKRAMLLDHHGMYTVGRTVAEAFFVVFYITQAATVHLRAAATGRPLRRVSDEDLAEQWVDMMSSEDYAYDGSREWAGMVRKLNRELPGYEA</sequence>
<keyword evidence="2" id="KW-0732">Signal</keyword>
<feature type="region of interest" description="Disordered" evidence="1">
    <location>
        <begin position="39"/>
        <end position="61"/>
    </location>
</feature>
<dbReference type="InterPro" id="IPR001303">
    <property type="entry name" value="Aldolase_II/adducin_N"/>
</dbReference>
<dbReference type="Gene3D" id="3.40.225.10">
    <property type="entry name" value="Class II aldolase/adducin N-terminal domain"/>
    <property type="match status" value="2"/>
</dbReference>
<feature type="compositionally biased region" description="Basic and acidic residues" evidence="1">
    <location>
        <begin position="39"/>
        <end position="51"/>
    </location>
</feature>
<feature type="chain" id="PRO_5005190917" description="Class II aldolase/adducin N-terminal domain-containing protein" evidence="2">
    <location>
        <begin position="23"/>
        <end position="481"/>
    </location>
</feature>